<keyword evidence="5" id="KW-1185">Reference proteome</keyword>
<sequence>MANTTREFKHRDVVSNFLFKTVVNQGNNKETLVALFKRSHHPDLHTYQGKLAPISGSIDASDANPLAAAIREIREETHLVTDKDLSLGFCGKPFSFADEKIGRSWTVYPFGWKFAGVSAESSIQIDWEHSGWEWVQPEQVLSGAIEDKCVPNLDKSLRRVYFGPLGLFPGNTGWITPHNAAGKTFLSGLFTLKTDNENGARVLATKALECLQKIVKDFGENISGKEEQMGEDSEWWTCLRVAAWQLIYSGRPSMNAAISSAILKALRGALPKIHTGSMTGFQEIESVLSQTISERSASSTKISKAFESYISSLENWPFLDEITIVTLSSSSTIRASILHLLASHTNLKLQLHILESRPLCEGASLAASLITSFREISTSDLGRLKITIIPDTHITHIISTPSSSARILLLGADRISRSGNVSNKMGSLSAAIICRTLCPDMKIVVCSETDKIAKPSSLSIVEKITSMSGAAIEEESQKEMQEHLPESNDAKEVTRVWEVAGAGKDVLETLTLSSKTRPGDVEAQGTTAKRKSQQVKVENIYFEWVPAKYIDAYVSDEGVIGRQEIWDKSLEIGRLEEEVFGQLYGDD</sequence>
<evidence type="ECO:0000256" key="2">
    <source>
        <dbReference type="RuleBase" id="RU003814"/>
    </source>
</evidence>
<dbReference type="SUPFAM" id="SSF100950">
    <property type="entry name" value="NagB/RpiA/CoA transferase-like"/>
    <property type="match status" value="1"/>
</dbReference>
<dbReference type="Gene3D" id="3.90.79.10">
    <property type="entry name" value="Nucleoside Triphosphate Pyrophosphohydrolase"/>
    <property type="match status" value="1"/>
</dbReference>
<dbReference type="Gene3D" id="3.40.50.10470">
    <property type="entry name" value="Translation initiation factor eif-2b, domain 2"/>
    <property type="match status" value="1"/>
</dbReference>
<dbReference type="PANTHER" id="PTHR43475">
    <property type="entry name" value="METHYLTHIORIBOSE-1-PHOSPHATE ISOMERASE"/>
    <property type="match status" value="1"/>
</dbReference>
<dbReference type="InterPro" id="IPR000086">
    <property type="entry name" value="NUDIX_hydrolase_dom"/>
</dbReference>
<evidence type="ECO:0000313" key="5">
    <source>
        <dbReference type="Proteomes" id="UP000053317"/>
    </source>
</evidence>
<comment type="similarity">
    <text evidence="1 2">Belongs to the eIF-2B alpha/beta/delta subunits family.</text>
</comment>
<dbReference type="GO" id="GO:0019509">
    <property type="term" value="P:L-methionine salvage from methylthioadenosine"/>
    <property type="evidence" value="ECO:0007669"/>
    <property type="project" value="TreeGrafter"/>
</dbReference>
<dbReference type="GO" id="GO:0046523">
    <property type="term" value="F:S-methyl-5-thioribose-1-phosphate isomerase activity"/>
    <property type="evidence" value="ECO:0007669"/>
    <property type="project" value="TreeGrafter"/>
</dbReference>
<comment type="caution">
    <text evidence="4">The sequence shown here is derived from an EMBL/GenBank/DDBJ whole genome shotgun (WGS) entry which is preliminary data.</text>
</comment>
<dbReference type="InterPro" id="IPR037171">
    <property type="entry name" value="NagB/RpiA_transferase-like"/>
</dbReference>
<reference evidence="4 5" key="1">
    <citation type="submission" date="2015-05" db="EMBL/GenBank/DDBJ databases">
        <title>Distinctive expansion of gene families associated with plant cell wall degradation and secondary metabolism in the genomes of grapevine trunk pathogens.</title>
        <authorList>
            <person name="Lawrence D.P."/>
            <person name="Travadon R."/>
            <person name="Rolshausen P.E."/>
            <person name="Baumgartner K."/>
        </authorList>
    </citation>
    <scope>NUCLEOTIDE SEQUENCE [LARGE SCALE GENOMIC DNA]</scope>
    <source>
        <strain evidence="4">UCRPC4</strain>
    </source>
</reference>
<keyword evidence="4" id="KW-0648">Protein biosynthesis</keyword>
<dbReference type="SUPFAM" id="SSF55811">
    <property type="entry name" value="Nudix"/>
    <property type="match status" value="1"/>
</dbReference>
<dbReference type="PROSITE" id="PS51462">
    <property type="entry name" value="NUDIX"/>
    <property type="match status" value="1"/>
</dbReference>
<protein>
    <submittedName>
        <fullName evidence="4">Putative translation initiation factor eif-2b subunit family protein</fullName>
    </submittedName>
</protein>
<dbReference type="Proteomes" id="UP000053317">
    <property type="component" value="Unassembled WGS sequence"/>
</dbReference>
<organism evidence="4 5">
    <name type="scientific">Phaeomoniella chlamydospora</name>
    <name type="common">Phaeoacremonium chlamydosporum</name>
    <dbReference type="NCBI Taxonomy" id="158046"/>
    <lineage>
        <taxon>Eukaryota</taxon>
        <taxon>Fungi</taxon>
        <taxon>Dikarya</taxon>
        <taxon>Ascomycota</taxon>
        <taxon>Pezizomycotina</taxon>
        <taxon>Eurotiomycetes</taxon>
        <taxon>Chaetothyriomycetidae</taxon>
        <taxon>Phaeomoniellales</taxon>
        <taxon>Phaeomoniellaceae</taxon>
        <taxon>Phaeomoniella</taxon>
    </lineage>
</organism>
<dbReference type="InterPro" id="IPR042529">
    <property type="entry name" value="IF_2B-like_C"/>
</dbReference>
<dbReference type="OrthoDB" id="206213at2759"/>
<accession>A0A0G2DYD8</accession>
<gene>
    <name evidence="4" type="ORF">UCRPC4_g06058</name>
</gene>
<dbReference type="InterPro" id="IPR015797">
    <property type="entry name" value="NUDIX_hydrolase-like_dom_sf"/>
</dbReference>
<dbReference type="Pfam" id="PF01008">
    <property type="entry name" value="IF-2B"/>
    <property type="match status" value="1"/>
</dbReference>
<name>A0A0G2DYD8_PHACM</name>
<dbReference type="PANTHER" id="PTHR43475:SF3">
    <property type="entry name" value="TRANSLATION INITIATION FACTOR EIF-2B SUBUNIT FAMILY PROTEIN (AFU_ORTHOLOGUE AFUA_2G14290)"/>
    <property type="match status" value="1"/>
</dbReference>
<dbReference type="AlphaFoldDB" id="A0A0G2DYD8"/>
<evidence type="ECO:0000259" key="3">
    <source>
        <dbReference type="PROSITE" id="PS51462"/>
    </source>
</evidence>
<evidence type="ECO:0000313" key="4">
    <source>
        <dbReference type="EMBL" id="KKY15872.1"/>
    </source>
</evidence>
<keyword evidence="4" id="KW-0396">Initiation factor</keyword>
<dbReference type="Pfam" id="PF00293">
    <property type="entry name" value="NUDIX"/>
    <property type="match status" value="1"/>
</dbReference>
<dbReference type="InterPro" id="IPR000649">
    <property type="entry name" value="IF-2B-related"/>
</dbReference>
<evidence type="ECO:0000256" key="1">
    <source>
        <dbReference type="ARBA" id="ARBA00007251"/>
    </source>
</evidence>
<dbReference type="GO" id="GO:0003743">
    <property type="term" value="F:translation initiation factor activity"/>
    <property type="evidence" value="ECO:0007669"/>
    <property type="project" value="UniProtKB-KW"/>
</dbReference>
<reference evidence="4 5" key="2">
    <citation type="submission" date="2015-05" db="EMBL/GenBank/DDBJ databases">
        <authorList>
            <person name="Morales-Cruz A."/>
            <person name="Amrine K.C."/>
            <person name="Cantu D."/>
        </authorList>
    </citation>
    <scope>NUCLEOTIDE SEQUENCE [LARGE SCALE GENOMIC DNA]</scope>
    <source>
        <strain evidence="4">UCRPC4</strain>
    </source>
</reference>
<proteinExistence type="inferred from homology"/>
<feature type="domain" description="Nudix hydrolase" evidence="3">
    <location>
        <begin position="9"/>
        <end position="162"/>
    </location>
</feature>
<dbReference type="EMBL" id="LCWF01000171">
    <property type="protein sequence ID" value="KKY15872.1"/>
    <property type="molecule type" value="Genomic_DNA"/>
</dbReference>